<dbReference type="RefSeq" id="WP_379928566.1">
    <property type="nucleotide sequence ID" value="NZ_JBHUMM010000009.1"/>
</dbReference>
<name>A0ABW5R7Y9_9BACL</name>
<evidence type="ECO:0008006" key="3">
    <source>
        <dbReference type="Google" id="ProtNLM"/>
    </source>
</evidence>
<evidence type="ECO:0000313" key="2">
    <source>
        <dbReference type="Proteomes" id="UP001597497"/>
    </source>
</evidence>
<gene>
    <name evidence="1" type="ORF">ACFSUC_05915</name>
</gene>
<dbReference type="EMBL" id="JBHUMM010000009">
    <property type="protein sequence ID" value="MFD2671137.1"/>
    <property type="molecule type" value="Genomic_DNA"/>
</dbReference>
<sequence length="669" mass="77178">MSVRKRISLLTDVHSTNCKNYFQHVVIVELGDKETRASKIMIGDLDKEKSDFKVNEEESVAFPIIYPNGGNPLHAQGIYPIPCYLLYDPHIKLFPESSKLIQDYLLPRINSTVSYQQQTPEEREGLAERVAEVIAQSATEWVTEEKQLGILMIFDERLPFYKRTDQQPDAEDILIRGSLIHPRQQMYLQGEVALQFIAEAKFREAATLGQEAHAISTFTNEQSEEVVSIYNKSWLWLSPTWDMPKPQSWRDHQWTNGIKVDRLSYEAFLYGTQFTKEITRPINSAVVKEMFAPIQNVEAKQHMKPTSFEAIYGAPIVLPLLDMQKTQVSSNILDLLIGKESREAHAPSQQDMHLEIVTGLNRRLPPADQLSSYRLTLLYYGGDLSRGNMHVRAMIEDVVPSVAQALEKLMRKVRGKYLSEIGRMFGMRDEHLISMNRRLETLLSLLGNAYGSGYIWDVLRKALHREDLTRQRADHSTAIKLNELANKRDEWGMKRELVYYLSFLNFLTLYQRDILNKETDVRTLSEWSTVMDQYHQGSLSEDILQSTEMLGFATGLLLKQFSHSYYNKTGQDFVEHRVMKFGSKLTPNMIWQQGVKRCWDLKMQWKLNIARQFESNLAQILKKLLDANQSGQLASDHHVFISAFWAGYLSYQKPKKTAEAEEETVHANP</sequence>
<evidence type="ECO:0000313" key="1">
    <source>
        <dbReference type="EMBL" id="MFD2671137.1"/>
    </source>
</evidence>
<proteinExistence type="predicted"/>
<accession>A0ABW5R7Y9</accession>
<organism evidence="1 2">
    <name type="scientific">Marinicrinis sediminis</name>
    <dbReference type="NCBI Taxonomy" id="1652465"/>
    <lineage>
        <taxon>Bacteria</taxon>
        <taxon>Bacillati</taxon>
        <taxon>Bacillota</taxon>
        <taxon>Bacilli</taxon>
        <taxon>Bacillales</taxon>
        <taxon>Paenibacillaceae</taxon>
    </lineage>
</organism>
<keyword evidence="2" id="KW-1185">Reference proteome</keyword>
<protein>
    <recommendedName>
        <fullName evidence="3">Type I-C CRISPR-associated protein Cas8c/Csd1</fullName>
    </recommendedName>
</protein>
<dbReference type="Proteomes" id="UP001597497">
    <property type="component" value="Unassembled WGS sequence"/>
</dbReference>
<reference evidence="2" key="1">
    <citation type="journal article" date="2019" name="Int. J. Syst. Evol. Microbiol.">
        <title>The Global Catalogue of Microorganisms (GCM) 10K type strain sequencing project: providing services to taxonomists for standard genome sequencing and annotation.</title>
        <authorList>
            <consortium name="The Broad Institute Genomics Platform"/>
            <consortium name="The Broad Institute Genome Sequencing Center for Infectious Disease"/>
            <person name="Wu L."/>
            <person name="Ma J."/>
        </authorList>
    </citation>
    <scope>NUCLEOTIDE SEQUENCE [LARGE SCALE GENOMIC DNA]</scope>
    <source>
        <strain evidence="2">KCTC 33676</strain>
    </source>
</reference>
<comment type="caution">
    <text evidence="1">The sequence shown here is derived from an EMBL/GenBank/DDBJ whole genome shotgun (WGS) entry which is preliminary data.</text>
</comment>